<evidence type="ECO:0000313" key="6">
    <source>
        <dbReference type="EMBL" id="MCG7977871.1"/>
    </source>
</evidence>
<dbReference type="AlphaFoldDB" id="A0A9E4NIF0"/>
<evidence type="ECO:0000256" key="3">
    <source>
        <dbReference type="ARBA" id="ARBA00022989"/>
    </source>
</evidence>
<evidence type="ECO:0000256" key="4">
    <source>
        <dbReference type="ARBA" id="ARBA00023136"/>
    </source>
</evidence>
<dbReference type="GO" id="GO:0016020">
    <property type="term" value="C:membrane"/>
    <property type="evidence" value="ECO:0007669"/>
    <property type="project" value="UniProtKB-SubCell"/>
</dbReference>
<keyword evidence="3" id="KW-1133">Transmembrane helix</keyword>
<keyword evidence="4" id="KW-0472">Membrane</keyword>
<proteinExistence type="predicted"/>
<dbReference type="InterPro" id="IPR029095">
    <property type="entry name" value="NarX-like_N"/>
</dbReference>
<organism evidence="6 7">
    <name type="scientific">Candidatus Thiodiazotropha taylori</name>
    <dbReference type="NCBI Taxonomy" id="2792791"/>
    <lineage>
        <taxon>Bacteria</taxon>
        <taxon>Pseudomonadati</taxon>
        <taxon>Pseudomonadota</taxon>
        <taxon>Gammaproteobacteria</taxon>
        <taxon>Chromatiales</taxon>
        <taxon>Sedimenticolaceae</taxon>
        <taxon>Candidatus Thiodiazotropha</taxon>
    </lineage>
</organism>
<feature type="domain" description="NarX-like N-terminal" evidence="5">
    <location>
        <begin position="50"/>
        <end position="109"/>
    </location>
</feature>
<feature type="domain" description="NarX-like N-terminal" evidence="5">
    <location>
        <begin position="165"/>
        <end position="238"/>
    </location>
</feature>
<protein>
    <submittedName>
        <fullName evidence="6">Type IV pili methyl-accepting chemotaxis transducer N-terminal domain-containing protein</fullName>
    </submittedName>
</protein>
<reference evidence="6" key="1">
    <citation type="journal article" date="2021" name="Proc. Natl. Acad. Sci. U.S.A.">
        <title>Global biogeography of chemosynthetic symbionts reveals both localized and globally distributed symbiont groups. .</title>
        <authorList>
            <person name="Osvatic J.T."/>
            <person name="Wilkins L.G.E."/>
            <person name="Leibrecht L."/>
            <person name="Leray M."/>
            <person name="Zauner S."/>
            <person name="Polzin J."/>
            <person name="Camacho Y."/>
            <person name="Gros O."/>
            <person name="van Gils J.A."/>
            <person name="Eisen J.A."/>
            <person name="Petersen J.M."/>
            <person name="Yuen B."/>
        </authorList>
    </citation>
    <scope>NUCLEOTIDE SEQUENCE</scope>
    <source>
        <strain evidence="6">MAGclacostrist055</strain>
    </source>
</reference>
<keyword evidence="2" id="KW-0812">Transmembrane</keyword>
<evidence type="ECO:0000256" key="1">
    <source>
        <dbReference type="ARBA" id="ARBA00004141"/>
    </source>
</evidence>
<dbReference type="Proteomes" id="UP000886674">
    <property type="component" value="Unassembled WGS sequence"/>
</dbReference>
<dbReference type="EMBL" id="JAEPCR010000025">
    <property type="protein sequence ID" value="MCG7977871.1"/>
    <property type="molecule type" value="Genomic_DNA"/>
</dbReference>
<evidence type="ECO:0000259" key="5">
    <source>
        <dbReference type="Pfam" id="PF13675"/>
    </source>
</evidence>
<evidence type="ECO:0000313" key="7">
    <source>
        <dbReference type="Proteomes" id="UP000886674"/>
    </source>
</evidence>
<accession>A0A9E4NIF0</accession>
<comment type="subcellular location">
    <subcellularLocation>
        <location evidence="1">Membrane</location>
        <topology evidence="1">Multi-pass membrane protein</topology>
    </subcellularLocation>
</comment>
<dbReference type="Pfam" id="PF13675">
    <property type="entry name" value="PilJ"/>
    <property type="match status" value="2"/>
</dbReference>
<comment type="caution">
    <text evidence="6">The sequence shown here is derived from an EMBL/GenBank/DDBJ whole genome shotgun (WGS) entry which is preliminary data.</text>
</comment>
<sequence length="280" mass="31698">MSASAVRPSQMAFVSKEVHMCRQKICFLILLSLTLCIPLGASAEPIEDYGEAINQAGRQRMLSQRMVKAFAQIGQRILFANPREQLTSAIRLYQKQLNNLKSFARSKKTKRALLHAETVWKRYKNVADGEVDINSAIKLNGLSEELLQVSQKVVEALVQEAGTEKAHIVDISGRQRMLSQRMAKYYLLLSWGVEDSQFHGEFKKAEMEFSQALAELNGSSLNTAEISEVLEKVNKQWRFFQLTKLMDKGKYLPSVVARTTESLLQDMNRVTGMYAKVTVM</sequence>
<gene>
    <name evidence="6" type="ORF">JAY77_06950</name>
</gene>
<name>A0A9E4NIF0_9GAMM</name>
<evidence type="ECO:0000256" key="2">
    <source>
        <dbReference type="ARBA" id="ARBA00022692"/>
    </source>
</evidence>